<name>A0A023BU45_9FLAO</name>
<dbReference type="GO" id="GO:0008381">
    <property type="term" value="F:mechanosensitive monoatomic ion channel activity"/>
    <property type="evidence" value="ECO:0007669"/>
    <property type="project" value="InterPro"/>
</dbReference>
<dbReference type="Gene3D" id="1.10.287.1260">
    <property type="match status" value="1"/>
</dbReference>
<dbReference type="STRING" id="1317122.ATO12_20240"/>
<accession>A0A023BU45</accession>
<feature type="transmembrane region" description="Helical" evidence="1">
    <location>
        <begin position="79"/>
        <end position="103"/>
    </location>
</feature>
<reference evidence="2 3" key="1">
    <citation type="submission" date="2014-04" db="EMBL/GenBank/DDBJ databases">
        <title>Aquimarina sp. 22II-S11-z7 Genome Sequencing.</title>
        <authorList>
            <person name="Lai Q."/>
        </authorList>
    </citation>
    <scope>NUCLEOTIDE SEQUENCE [LARGE SCALE GENOMIC DNA]</scope>
    <source>
        <strain evidence="2 3">22II-S11-z7</strain>
    </source>
</reference>
<feature type="transmembrane region" description="Helical" evidence="1">
    <location>
        <begin position="115"/>
        <end position="133"/>
    </location>
</feature>
<gene>
    <name evidence="2" type="ORF">ATO12_20240</name>
</gene>
<evidence type="ECO:0000256" key="1">
    <source>
        <dbReference type="SAM" id="Phobius"/>
    </source>
</evidence>
<comment type="caution">
    <text evidence="2">The sequence shown here is derived from an EMBL/GenBank/DDBJ whole genome shotgun (WGS) entry which is preliminary data.</text>
</comment>
<keyword evidence="1" id="KW-0472">Membrane</keyword>
<dbReference type="Proteomes" id="UP000023541">
    <property type="component" value="Unassembled WGS sequence"/>
</dbReference>
<keyword evidence="3" id="KW-1185">Reference proteome</keyword>
<evidence type="ECO:0000313" key="3">
    <source>
        <dbReference type="Proteomes" id="UP000023541"/>
    </source>
</evidence>
<dbReference type="InterPro" id="IPR008910">
    <property type="entry name" value="MSC_TM_helix"/>
</dbReference>
<keyword evidence="1" id="KW-0812">Transmembrane</keyword>
<dbReference type="RefSeq" id="WP_034243356.1">
    <property type="nucleotide sequence ID" value="NZ_AQRA01000006.1"/>
</dbReference>
<keyword evidence="1" id="KW-1133">Transmembrane helix</keyword>
<feature type="transmembrane region" description="Helical" evidence="1">
    <location>
        <begin position="20"/>
        <end position="45"/>
    </location>
</feature>
<dbReference type="InterPro" id="IPR045275">
    <property type="entry name" value="MscS_archaea/bacteria_type"/>
</dbReference>
<dbReference type="PANTHER" id="PTHR30221:SF1">
    <property type="entry name" value="SMALL-CONDUCTANCE MECHANOSENSITIVE CHANNEL"/>
    <property type="match status" value="1"/>
</dbReference>
<feature type="transmembrane region" description="Helical" evidence="1">
    <location>
        <begin position="181"/>
        <end position="203"/>
    </location>
</feature>
<dbReference type="PANTHER" id="PTHR30221">
    <property type="entry name" value="SMALL-CONDUCTANCE MECHANOSENSITIVE CHANNEL"/>
    <property type="match status" value="1"/>
</dbReference>
<protein>
    <submittedName>
        <fullName evidence="2">Small-conductance mechanosensitive channel</fullName>
    </submittedName>
</protein>
<organism evidence="2 3">
    <name type="scientific">Aquimarina atlantica</name>
    <dbReference type="NCBI Taxonomy" id="1317122"/>
    <lineage>
        <taxon>Bacteria</taxon>
        <taxon>Pseudomonadati</taxon>
        <taxon>Bacteroidota</taxon>
        <taxon>Flavobacteriia</taxon>
        <taxon>Flavobacteriales</taxon>
        <taxon>Flavobacteriaceae</taxon>
        <taxon>Aquimarina</taxon>
    </lineage>
</organism>
<dbReference type="eggNOG" id="COG3264">
    <property type="taxonomic scope" value="Bacteria"/>
</dbReference>
<dbReference type="OrthoDB" id="1493289at2"/>
<dbReference type="Pfam" id="PF05552">
    <property type="entry name" value="MS_channel_1st_1"/>
    <property type="match status" value="2"/>
</dbReference>
<dbReference type="EMBL" id="AQRA01000006">
    <property type="protein sequence ID" value="EZH73333.1"/>
    <property type="molecule type" value="Genomic_DNA"/>
</dbReference>
<dbReference type="AlphaFoldDB" id="A0A023BU45"/>
<sequence length="271" mass="30038">MEKFLNFKLIENIFNELYEIIPNIIGAILFILIGWLIVKLILFIIKKSLKLTKIDTLVSKISENGTLFNSTAKIEPAKIILAFVKWFLILVLVIVGADMFGLNMVSNGAGRLIDYLPKIFSSIVILGLGLYLASIVRKSVYALLKSLDLNGSKLISSILFFSIVAIVAITALNQAGINTSIITNNLSLILGAFLATFVLALGLGSRDIVYRLLLGFYSKKNFEVGQKIRIEDDEGIIISIDNICITVEKNDNNRIVYPIKLIANKKIEIIS</sequence>
<evidence type="ECO:0000313" key="2">
    <source>
        <dbReference type="EMBL" id="EZH73333.1"/>
    </source>
</evidence>
<proteinExistence type="predicted"/>
<feature type="transmembrane region" description="Helical" evidence="1">
    <location>
        <begin position="154"/>
        <end position="175"/>
    </location>
</feature>